<evidence type="ECO:0000256" key="2">
    <source>
        <dbReference type="ARBA" id="ARBA00022701"/>
    </source>
</evidence>
<proteinExistence type="inferred from homology"/>
<dbReference type="VEuPathDB" id="PiroplasmaDB:TpMuguga_01g00867"/>
<dbReference type="GO" id="GO:0005874">
    <property type="term" value="C:microtubule"/>
    <property type="evidence" value="ECO:0007669"/>
    <property type="project" value="UniProtKB-KW"/>
</dbReference>
<evidence type="ECO:0000259" key="5">
    <source>
        <dbReference type="SMART" id="SM00864"/>
    </source>
</evidence>
<evidence type="ECO:0000256" key="3">
    <source>
        <dbReference type="ARBA" id="ARBA00022741"/>
    </source>
</evidence>
<comment type="caution">
    <text evidence="6">The sequence shown here is derived from an EMBL/GenBank/DDBJ whole genome shotgun (WGS) entry which is preliminary data.</text>
</comment>
<gene>
    <name evidence="6" type="ordered locus">TP01_0867</name>
</gene>
<protein>
    <recommendedName>
        <fullName evidence="5">Tubulin/FtsZ GTPase domain-containing protein</fullName>
    </recommendedName>
</protein>
<reference evidence="6 7" key="1">
    <citation type="journal article" date="2005" name="Science">
        <title>Genome sequence of Theileria parva, a bovine pathogen that transforms lymphocytes.</title>
        <authorList>
            <person name="Gardner M.J."/>
            <person name="Bishop R."/>
            <person name="Shah T."/>
            <person name="de Villiers E.P."/>
            <person name="Carlton J.M."/>
            <person name="Hall N."/>
            <person name="Ren Q."/>
            <person name="Paulsen I.T."/>
            <person name="Pain A."/>
            <person name="Berriman M."/>
            <person name="Wilson R.J.M."/>
            <person name="Sato S."/>
            <person name="Ralph S.A."/>
            <person name="Mann D.J."/>
            <person name="Xiong Z."/>
            <person name="Shallom S.J."/>
            <person name="Weidman J."/>
            <person name="Jiang L."/>
            <person name="Lynn J."/>
            <person name="Weaver B."/>
            <person name="Shoaibi A."/>
            <person name="Domingo A.R."/>
            <person name="Wasawo D."/>
            <person name="Crabtree J."/>
            <person name="Wortman J.R."/>
            <person name="Haas B."/>
            <person name="Angiuoli S.V."/>
            <person name="Creasy T.H."/>
            <person name="Lu C."/>
            <person name="Suh B."/>
            <person name="Silva J.C."/>
            <person name="Utterback T.R."/>
            <person name="Feldblyum T.V."/>
            <person name="Pertea M."/>
            <person name="Allen J."/>
            <person name="Nierman W.C."/>
            <person name="Taracha E.L.N."/>
            <person name="Salzberg S.L."/>
            <person name="White O.R."/>
            <person name="Fitzhugh H.A."/>
            <person name="Morzaria S."/>
            <person name="Venter J.C."/>
            <person name="Fraser C.M."/>
            <person name="Nene V."/>
        </authorList>
    </citation>
    <scope>NUCLEOTIDE SEQUENCE [LARGE SCALE GENOMIC DNA]</scope>
    <source>
        <strain evidence="6 7">Muguga</strain>
    </source>
</reference>
<dbReference type="PRINTS" id="PR01161">
    <property type="entry name" value="TUBULIN"/>
</dbReference>
<dbReference type="OMA" id="CGIQVAS"/>
<dbReference type="GeneID" id="3503431"/>
<dbReference type="Gene3D" id="3.40.50.1440">
    <property type="entry name" value="Tubulin/FtsZ, GTPase domain"/>
    <property type="match status" value="1"/>
</dbReference>
<keyword evidence="2" id="KW-0493">Microtubule</keyword>
<dbReference type="InterPro" id="IPR036525">
    <property type="entry name" value="Tubulin/FtsZ_GTPase_sf"/>
</dbReference>
<feature type="domain" description="Tubulin/FtsZ GTPase" evidence="5">
    <location>
        <begin position="45"/>
        <end position="246"/>
    </location>
</feature>
<dbReference type="SUPFAM" id="SSF52490">
    <property type="entry name" value="Tubulin nucleotide-binding domain-like"/>
    <property type="match status" value="1"/>
</dbReference>
<dbReference type="InterPro" id="IPR000217">
    <property type="entry name" value="Tubulin"/>
</dbReference>
<evidence type="ECO:0000256" key="4">
    <source>
        <dbReference type="ARBA" id="ARBA00023134"/>
    </source>
</evidence>
<dbReference type="InterPro" id="IPR003008">
    <property type="entry name" value="Tubulin_FtsZ_GTPase"/>
</dbReference>
<dbReference type="STRING" id="5875.Q4N7F3"/>
<dbReference type="Proteomes" id="UP000001949">
    <property type="component" value="Unassembled WGS sequence"/>
</dbReference>
<evidence type="ECO:0000256" key="1">
    <source>
        <dbReference type="ARBA" id="ARBA00009636"/>
    </source>
</evidence>
<dbReference type="Pfam" id="PF00091">
    <property type="entry name" value="Tubulin"/>
    <property type="match status" value="1"/>
</dbReference>
<dbReference type="PANTHER" id="PTHR11588">
    <property type="entry name" value="TUBULIN"/>
    <property type="match status" value="1"/>
</dbReference>
<keyword evidence="7" id="KW-1185">Reference proteome</keyword>
<dbReference type="eggNOG" id="KOG1375">
    <property type="taxonomic scope" value="Eukaryota"/>
</dbReference>
<dbReference type="EMBL" id="AAGK01000001">
    <property type="protein sequence ID" value="EAN34105.1"/>
    <property type="molecule type" value="Genomic_DNA"/>
</dbReference>
<keyword evidence="4" id="KW-0342">GTP-binding</keyword>
<dbReference type="GO" id="GO:0005525">
    <property type="term" value="F:GTP binding"/>
    <property type="evidence" value="ECO:0007669"/>
    <property type="project" value="UniProtKB-KW"/>
</dbReference>
<dbReference type="InterPro" id="IPR008280">
    <property type="entry name" value="Tub_FtsZ_C"/>
</dbReference>
<dbReference type="SMART" id="SM00864">
    <property type="entry name" value="Tubulin"/>
    <property type="match status" value="1"/>
</dbReference>
<evidence type="ECO:0000313" key="6">
    <source>
        <dbReference type="EMBL" id="EAN34105.1"/>
    </source>
</evidence>
<name>Q4N7F3_THEPA</name>
<organism evidence="6 7">
    <name type="scientific">Theileria parva</name>
    <name type="common">East coast fever infection agent</name>
    <dbReference type="NCBI Taxonomy" id="5875"/>
    <lineage>
        <taxon>Eukaryota</taxon>
        <taxon>Sar</taxon>
        <taxon>Alveolata</taxon>
        <taxon>Apicomplexa</taxon>
        <taxon>Aconoidasida</taxon>
        <taxon>Piroplasmida</taxon>
        <taxon>Theileriidae</taxon>
        <taxon>Theileria</taxon>
    </lineage>
</organism>
<keyword evidence="3" id="KW-0547">Nucleotide-binding</keyword>
<sequence>MELLWLNFGQCGLQIADTYWTNLANNFTKNFSENGSHTSFYTTGKDVGIDVKKPKLSSLKPRCLVIDTETITSDEILINSKHSLLTKDNVLTDNGSHGGNFMTVFNNLGQKYWKSIQRYVFNMMEKCDHFEYFNLTLGVGGSSGSALGAYTAQMLSQLYPKIPIITNIVDDENTSPVASYNTLFSLSVLQEHSTMIIPFSNNNIIESIKKTTDITFKSGSKDYFNPINSVISNFLQEFNNVTVFPDSRFNRIDIIKNSLLPFQNMNYTCPLKSPVVEPRPNCKYHLDQLYEDLFIGDTRISPIPTHSDMLPITISILNGGNYRNLKYSITHKMRNGTFTWNKEEPKSSTHDIGEDFKPITTRHPLVALSNHTGISHYLDKVCDNVESLVHRNAFLHQFEGMIDNEEIYYKMMKLRETSQMCKQQDAMIKKQFRDVDLKHERTSP</sequence>
<dbReference type="AlphaFoldDB" id="Q4N7F3"/>
<dbReference type="KEGG" id="tpv:TP01_0867"/>
<evidence type="ECO:0000313" key="7">
    <source>
        <dbReference type="Proteomes" id="UP000001949"/>
    </source>
</evidence>
<comment type="similarity">
    <text evidence="1">Belongs to the tubulin family.</text>
</comment>
<dbReference type="GO" id="GO:0007017">
    <property type="term" value="P:microtubule-based process"/>
    <property type="evidence" value="ECO:0007669"/>
    <property type="project" value="InterPro"/>
</dbReference>
<accession>Q4N7F3</accession>
<dbReference type="InParanoid" id="Q4N7F3"/>
<dbReference type="SUPFAM" id="SSF55307">
    <property type="entry name" value="Tubulin C-terminal domain-like"/>
    <property type="match status" value="1"/>
</dbReference>